<dbReference type="Proteomes" id="UP000054279">
    <property type="component" value="Unassembled WGS sequence"/>
</dbReference>
<dbReference type="AlphaFoldDB" id="A0A0C9UZ88"/>
<dbReference type="EMBL" id="KN837197">
    <property type="protein sequence ID" value="KIJ34622.1"/>
    <property type="molecule type" value="Genomic_DNA"/>
</dbReference>
<keyword evidence="3" id="KW-1185">Reference proteome</keyword>
<evidence type="ECO:0000313" key="3">
    <source>
        <dbReference type="Proteomes" id="UP000054279"/>
    </source>
</evidence>
<feature type="region of interest" description="Disordered" evidence="1">
    <location>
        <begin position="220"/>
        <end position="239"/>
    </location>
</feature>
<reference evidence="2 3" key="1">
    <citation type="submission" date="2014-06" db="EMBL/GenBank/DDBJ databases">
        <title>Evolutionary Origins and Diversification of the Mycorrhizal Mutualists.</title>
        <authorList>
            <consortium name="DOE Joint Genome Institute"/>
            <consortium name="Mycorrhizal Genomics Consortium"/>
            <person name="Kohler A."/>
            <person name="Kuo A."/>
            <person name="Nagy L.G."/>
            <person name="Floudas D."/>
            <person name="Copeland A."/>
            <person name="Barry K.W."/>
            <person name="Cichocki N."/>
            <person name="Veneault-Fourrey C."/>
            <person name="LaButti K."/>
            <person name="Lindquist E.A."/>
            <person name="Lipzen A."/>
            <person name="Lundell T."/>
            <person name="Morin E."/>
            <person name="Murat C."/>
            <person name="Riley R."/>
            <person name="Ohm R."/>
            <person name="Sun H."/>
            <person name="Tunlid A."/>
            <person name="Henrissat B."/>
            <person name="Grigoriev I.V."/>
            <person name="Hibbett D.S."/>
            <person name="Martin F."/>
        </authorList>
    </citation>
    <scope>NUCLEOTIDE SEQUENCE [LARGE SCALE GENOMIC DNA]</scope>
    <source>
        <strain evidence="2 3">SS14</strain>
    </source>
</reference>
<evidence type="ECO:0000313" key="2">
    <source>
        <dbReference type="EMBL" id="KIJ34622.1"/>
    </source>
</evidence>
<feature type="region of interest" description="Disordered" evidence="1">
    <location>
        <begin position="165"/>
        <end position="186"/>
    </location>
</feature>
<organism evidence="2 3">
    <name type="scientific">Sphaerobolus stellatus (strain SS14)</name>
    <dbReference type="NCBI Taxonomy" id="990650"/>
    <lineage>
        <taxon>Eukaryota</taxon>
        <taxon>Fungi</taxon>
        <taxon>Dikarya</taxon>
        <taxon>Basidiomycota</taxon>
        <taxon>Agaricomycotina</taxon>
        <taxon>Agaricomycetes</taxon>
        <taxon>Phallomycetidae</taxon>
        <taxon>Geastrales</taxon>
        <taxon>Sphaerobolaceae</taxon>
        <taxon>Sphaerobolus</taxon>
    </lineage>
</organism>
<dbReference type="HOGENOM" id="CLU_095403_0_0_1"/>
<proteinExistence type="predicted"/>
<sequence>MSVMQVDSPTRSALHSLSIVTAFNVNMKRSRSDSDSSERPPKRLFPETLAESTSSAGFAHPPIGPFTNPDSEVPVSHHLNAARLHLMLERRMSDDWVTKTDRLRLDSPGLQPGNALFAEAQTWHRHPNIPSGNPNDPDDVMMTDSHERPNMYLAVDVNTQHSNPTYHPPFSDPTHHPMQPVAPPTTPVPLPADAEMHMSSAPSSPIRNNNHQSIPISPTTHDGIIHAPSPRKPKVSMGPRANCAKCKAGVPGHWMHFDY</sequence>
<dbReference type="OrthoDB" id="3200438at2759"/>
<name>A0A0C9UZ88_SPHS4</name>
<accession>A0A0C9UZ88</accession>
<evidence type="ECO:0000256" key="1">
    <source>
        <dbReference type="SAM" id="MobiDB-lite"/>
    </source>
</evidence>
<gene>
    <name evidence="2" type="ORF">M422DRAFT_782778</name>
</gene>
<protein>
    <submittedName>
        <fullName evidence="2">Uncharacterized protein</fullName>
    </submittedName>
</protein>